<keyword evidence="2" id="KW-1133">Transmembrane helix</keyword>
<protein>
    <submittedName>
        <fullName evidence="3 4">Uncharacterized protein</fullName>
    </submittedName>
</protein>
<reference evidence="4" key="3">
    <citation type="submission" date="2015-06" db="UniProtKB">
        <authorList>
            <consortium name="EnsemblMetazoa"/>
        </authorList>
    </citation>
    <scope>IDENTIFICATION</scope>
</reference>
<evidence type="ECO:0000313" key="3">
    <source>
        <dbReference type="EMBL" id="ELU01881.1"/>
    </source>
</evidence>
<evidence type="ECO:0000256" key="2">
    <source>
        <dbReference type="SAM" id="Phobius"/>
    </source>
</evidence>
<feature type="compositionally biased region" description="Basic residues" evidence="1">
    <location>
        <begin position="376"/>
        <end position="385"/>
    </location>
</feature>
<keyword evidence="2" id="KW-0812">Transmembrane</keyword>
<dbReference type="HOGENOM" id="CLU_610092_0_0_1"/>
<name>R7U6V8_CAPTE</name>
<dbReference type="EMBL" id="KB304598">
    <property type="protein sequence ID" value="ELU01881.1"/>
    <property type="molecule type" value="Genomic_DNA"/>
</dbReference>
<dbReference type="EMBL" id="AMQN01001691">
    <property type="status" value="NOT_ANNOTATED_CDS"/>
    <property type="molecule type" value="Genomic_DNA"/>
</dbReference>
<accession>R7U6V8</accession>
<evidence type="ECO:0000313" key="5">
    <source>
        <dbReference type="Proteomes" id="UP000014760"/>
    </source>
</evidence>
<proteinExistence type="predicted"/>
<dbReference type="EnsemblMetazoa" id="CapteT191307">
    <property type="protein sequence ID" value="CapteP191307"/>
    <property type="gene ID" value="CapteG191307"/>
</dbReference>
<gene>
    <name evidence="3" type="ORF">CAPTEDRAFT_191307</name>
</gene>
<keyword evidence="2" id="KW-0472">Membrane</keyword>
<feature type="transmembrane region" description="Helical" evidence="2">
    <location>
        <begin position="133"/>
        <end position="157"/>
    </location>
</feature>
<evidence type="ECO:0000313" key="4">
    <source>
        <dbReference type="EnsemblMetazoa" id="CapteP191307"/>
    </source>
</evidence>
<sequence>MKAIPLYTYHLLSPAWEYQPDENLTQDYYEDTTAALLTEDNEVRLSSSQGTQSTPFAPTTQASKNLGEVIIPPVEEFILISEEYDIIRVCTVYKRRHHVPTTTVDSSATHVHKPAAAVIRPTVSPTKKQNYSLVLILAIAGCSLMLVAVIFLTPYVYNKIIHPLIERHERIKQRRQGEDYIPTDQGRSSTSTITGRTSLAFVDESQDFDELPLEASTSNDVIFNQAFVDEDYQILQKIRTYQDFRALQGAPPPRSRRTTKRKHKGSSRRRRSHSKHRSISLSTTVDNITHEELRASCRAVVDNVKHAPCNFYVRTSSEENTSVGPKVSEESPDPQVKPDEPNPQKCESETNDDNQDSPEQTTPFNQESPPEQRIAYSKKRLKRTPRLISTRSPVHSSDSDPRGRFSQEKQRKESDDSAIVSDLEMDVILPEGCVVDLGMIHEEETQEQV</sequence>
<dbReference type="AlphaFoldDB" id="R7U6V8"/>
<reference evidence="3 5" key="2">
    <citation type="journal article" date="2013" name="Nature">
        <title>Insights into bilaterian evolution from three spiralian genomes.</title>
        <authorList>
            <person name="Simakov O."/>
            <person name="Marletaz F."/>
            <person name="Cho S.J."/>
            <person name="Edsinger-Gonzales E."/>
            <person name="Havlak P."/>
            <person name="Hellsten U."/>
            <person name="Kuo D.H."/>
            <person name="Larsson T."/>
            <person name="Lv J."/>
            <person name="Arendt D."/>
            <person name="Savage R."/>
            <person name="Osoegawa K."/>
            <person name="de Jong P."/>
            <person name="Grimwood J."/>
            <person name="Chapman J.A."/>
            <person name="Shapiro H."/>
            <person name="Aerts A."/>
            <person name="Otillar R.P."/>
            <person name="Terry A.Y."/>
            <person name="Boore J.L."/>
            <person name="Grigoriev I.V."/>
            <person name="Lindberg D.R."/>
            <person name="Seaver E.C."/>
            <person name="Weisblat D.A."/>
            <person name="Putnam N.H."/>
            <person name="Rokhsar D.S."/>
        </authorList>
    </citation>
    <scope>NUCLEOTIDE SEQUENCE</scope>
    <source>
        <strain evidence="3 5">I ESC-2004</strain>
    </source>
</reference>
<evidence type="ECO:0000256" key="1">
    <source>
        <dbReference type="SAM" id="MobiDB-lite"/>
    </source>
</evidence>
<feature type="compositionally biased region" description="Basic and acidic residues" evidence="1">
    <location>
        <begin position="397"/>
        <end position="415"/>
    </location>
</feature>
<feature type="compositionally biased region" description="Polar residues" evidence="1">
    <location>
        <begin position="387"/>
        <end position="396"/>
    </location>
</feature>
<feature type="compositionally biased region" description="Basic residues" evidence="1">
    <location>
        <begin position="254"/>
        <end position="278"/>
    </location>
</feature>
<reference evidence="5" key="1">
    <citation type="submission" date="2012-12" db="EMBL/GenBank/DDBJ databases">
        <authorList>
            <person name="Hellsten U."/>
            <person name="Grimwood J."/>
            <person name="Chapman J.A."/>
            <person name="Shapiro H."/>
            <person name="Aerts A."/>
            <person name="Otillar R.P."/>
            <person name="Terry A.Y."/>
            <person name="Boore J.L."/>
            <person name="Simakov O."/>
            <person name="Marletaz F."/>
            <person name="Cho S.-J."/>
            <person name="Edsinger-Gonzales E."/>
            <person name="Havlak P."/>
            <person name="Kuo D.-H."/>
            <person name="Larsson T."/>
            <person name="Lv J."/>
            <person name="Arendt D."/>
            <person name="Savage R."/>
            <person name="Osoegawa K."/>
            <person name="de Jong P."/>
            <person name="Lindberg D.R."/>
            <person name="Seaver E.C."/>
            <person name="Weisblat D.A."/>
            <person name="Putnam N.H."/>
            <person name="Grigoriev I.V."/>
            <person name="Rokhsar D.S."/>
        </authorList>
    </citation>
    <scope>NUCLEOTIDE SEQUENCE</scope>
    <source>
        <strain evidence="5">I ESC-2004</strain>
    </source>
</reference>
<feature type="region of interest" description="Disordered" evidence="1">
    <location>
        <begin position="245"/>
        <end position="283"/>
    </location>
</feature>
<feature type="compositionally biased region" description="Polar residues" evidence="1">
    <location>
        <begin position="357"/>
        <end position="369"/>
    </location>
</feature>
<organism evidence="3">
    <name type="scientific">Capitella teleta</name>
    <name type="common">Polychaete worm</name>
    <dbReference type="NCBI Taxonomy" id="283909"/>
    <lineage>
        <taxon>Eukaryota</taxon>
        <taxon>Metazoa</taxon>
        <taxon>Spiralia</taxon>
        <taxon>Lophotrochozoa</taxon>
        <taxon>Annelida</taxon>
        <taxon>Polychaeta</taxon>
        <taxon>Sedentaria</taxon>
        <taxon>Scolecida</taxon>
        <taxon>Capitellidae</taxon>
        <taxon>Capitella</taxon>
    </lineage>
</organism>
<feature type="region of interest" description="Disordered" evidence="1">
    <location>
        <begin position="316"/>
        <end position="419"/>
    </location>
</feature>
<keyword evidence="5" id="KW-1185">Reference proteome</keyword>
<feature type="compositionally biased region" description="Basic and acidic residues" evidence="1">
    <location>
        <begin position="336"/>
        <end position="348"/>
    </location>
</feature>
<dbReference type="Proteomes" id="UP000014760">
    <property type="component" value="Unassembled WGS sequence"/>
</dbReference>